<dbReference type="GO" id="GO:0034727">
    <property type="term" value="P:piecemeal microautophagy of the nucleus"/>
    <property type="evidence" value="ECO:0007669"/>
    <property type="project" value="TreeGrafter"/>
</dbReference>
<dbReference type="EMBL" id="JWZX01002428">
    <property type="protein sequence ID" value="KOO29362.1"/>
    <property type="molecule type" value="Genomic_DNA"/>
</dbReference>
<reference evidence="6" key="1">
    <citation type="journal article" date="2015" name="PLoS Genet.">
        <title>Genome Sequence and Transcriptome Analyses of Chrysochromulina tobin: Metabolic Tools for Enhanced Algal Fitness in the Prominent Order Prymnesiales (Haptophyceae).</title>
        <authorList>
            <person name="Hovde B.T."/>
            <person name="Deodato C.R."/>
            <person name="Hunsperger H.M."/>
            <person name="Ryken S.A."/>
            <person name="Yost W."/>
            <person name="Jha R.K."/>
            <person name="Patterson J."/>
            <person name="Monnat R.J. Jr."/>
            <person name="Barlow S.B."/>
            <person name="Starkenburg S.R."/>
            <person name="Cattolico R.A."/>
        </authorList>
    </citation>
    <scope>NUCLEOTIDE SEQUENCE</scope>
    <source>
        <strain evidence="6">CCMP291</strain>
    </source>
</reference>
<keyword evidence="3 4" id="KW-0072">Autophagy</keyword>
<dbReference type="GO" id="GO:0097352">
    <property type="term" value="P:autophagosome maturation"/>
    <property type="evidence" value="ECO:0007669"/>
    <property type="project" value="TreeGrafter"/>
</dbReference>
<organism evidence="5 6">
    <name type="scientific">Chrysochromulina tobinii</name>
    <dbReference type="NCBI Taxonomy" id="1460289"/>
    <lineage>
        <taxon>Eukaryota</taxon>
        <taxon>Haptista</taxon>
        <taxon>Haptophyta</taxon>
        <taxon>Prymnesiophyceae</taxon>
        <taxon>Prymnesiales</taxon>
        <taxon>Chrysochromulinaceae</taxon>
        <taxon>Chrysochromulina</taxon>
    </lineage>
</organism>
<evidence type="ECO:0000256" key="2">
    <source>
        <dbReference type="ARBA" id="ARBA00022786"/>
    </source>
</evidence>
<comment type="similarity">
    <text evidence="4">Belongs to the ATG12 family.</text>
</comment>
<dbReference type="Gene3D" id="3.10.20.90">
    <property type="entry name" value="Phosphatidylinositol 3-kinase Catalytic Subunit, Chain A, domain 1"/>
    <property type="match status" value="1"/>
</dbReference>
<comment type="subunit">
    <text evidence="4">Forms a conjugate with ATG5.</text>
</comment>
<evidence type="ECO:0000313" key="6">
    <source>
        <dbReference type="Proteomes" id="UP000037460"/>
    </source>
</evidence>
<dbReference type="InterPro" id="IPR007242">
    <property type="entry name" value="Atg12"/>
</dbReference>
<accession>A0A0M0JST3</accession>
<gene>
    <name evidence="5" type="ORF">Ctob_009869</name>
</gene>
<dbReference type="GO" id="GO:0034274">
    <property type="term" value="C:Atg12-Atg5-Atg16 complex"/>
    <property type="evidence" value="ECO:0007669"/>
    <property type="project" value="TreeGrafter"/>
</dbReference>
<dbReference type="GO" id="GO:0061723">
    <property type="term" value="P:glycophagy"/>
    <property type="evidence" value="ECO:0007669"/>
    <property type="project" value="TreeGrafter"/>
</dbReference>
<evidence type="ECO:0000256" key="3">
    <source>
        <dbReference type="ARBA" id="ARBA00023006"/>
    </source>
</evidence>
<evidence type="ECO:0000256" key="4">
    <source>
        <dbReference type="RuleBase" id="RU361201"/>
    </source>
</evidence>
<protein>
    <recommendedName>
        <fullName evidence="4">Ubiquitin-like protein ATG12</fullName>
    </recommendedName>
</protein>
<dbReference type="OrthoDB" id="10003551at2759"/>
<dbReference type="GO" id="GO:0000045">
    <property type="term" value="P:autophagosome assembly"/>
    <property type="evidence" value="ECO:0007669"/>
    <property type="project" value="InterPro"/>
</dbReference>
<dbReference type="Pfam" id="PF04110">
    <property type="entry name" value="APG12"/>
    <property type="match status" value="1"/>
</dbReference>
<sequence>MASPSKVDPVREDGKVIVQFRNAGSAPVLAQQKFKLPANAKFEVATQLLRSKLGLTPQDSLFLYCNSAFAPPPDELIHDVAQCFHVGGILVLNYCTTPAWG</sequence>
<keyword evidence="1 4" id="KW-1017">Isopeptide bond</keyword>
<evidence type="ECO:0000313" key="5">
    <source>
        <dbReference type="EMBL" id="KOO29362.1"/>
    </source>
</evidence>
<dbReference type="GO" id="GO:0000421">
    <property type="term" value="C:autophagosome membrane"/>
    <property type="evidence" value="ECO:0007669"/>
    <property type="project" value="TreeGrafter"/>
</dbReference>
<dbReference type="GO" id="GO:0034045">
    <property type="term" value="C:phagophore assembly site membrane"/>
    <property type="evidence" value="ECO:0007669"/>
    <property type="project" value="TreeGrafter"/>
</dbReference>
<comment type="caution">
    <text evidence="5">The sequence shown here is derived from an EMBL/GenBank/DDBJ whole genome shotgun (WGS) entry which is preliminary data.</text>
</comment>
<dbReference type="InterPro" id="IPR029071">
    <property type="entry name" value="Ubiquitin-like_domsf"/>
</dbReference>
<name>A0A0M0JST3_9EUKA</name>
<dbReference type="SUPFAM" id="SSF54236">
    <property type="entry name" value="Ubiquitin-like"/>
    <property type="match status" value="1"/>
</dbReference>
<proteinExistence type="inferred from homology"/>
<dbReference type="GO" id="GO:0019776">
    <property type="term" value="F:Atg8-family ligase activity"/>
    <property type="evidence" value="ECO:0007669"/>
    <property type="project" value="TreeGrafter"/>
</dbReference>
<dbReference type="Proteomes" id="UP000037460">
    <property type="component" value="Unassembled WGS sequence"/>
</dbReference>
<evidence type="ECO:0000256" key="1">
    <source>
        <dbReference type="ARBA" id="ARBA00022499"/>
    </source>
</evidence>
<dbReference type="PANTHER" id="PTHR13385">
    <property type="entry name" value="AUTOPHAGY PROTEIN 12"/>
    <property type="match status" value="1"/>
</dbReference>
<dbReference type="AlphaFoldDB" id="A0A0M0JST3"/>
<keyword evidence="6" id="KW-1185">Reference proteome</keyword>
<dbReference type="GO" id="GO:0000422">
    <property type="term" value="P:autophagy of mitochondrion"/>
    <property type="evidence" value="ECO:0007669"/>
    <property type="project" value="TreeGrafter"/>
</dbReference>
<dbReference type="CDD" id="cd01612">
    <property type="entry name" value="Ubl_ATG12"/>
    <property type="match status" value="1"/>
</dbReference>
<dbReference type="PANTHER" id="PTHR13385:SF0">
    <property type="entry name" value="UBIQUITIN-LIKE PROTEIN ATG12"/>
    <property type="match status" value="1"/>
</dbReference>
<keyword evidence="2 4" id="KW-0833">Ubl conjugation pathway</keyword>